<dbReference type="Proteomes" id="UP000023758">
    <property type="component" value="Unassembled WGS sequence"/>
</dbReference>
<reference evidence="1" key="1">
    <citation type="submission" date="2014-02" db="EMBL/GenBank/DDBJ databases">
        <title>The Genome Sequence of Trichophyton rubrum (morphotype fischeri) CBS 288.86.</title>
        <authorList>
            <consortium name="The Broad Institute Genomics Platform"/>
            <person name="Cuomo C.A."/>
            <person name="White T.C."/>
            <person name="Graser Y."/>
            <person name="Martinez-Rossi N."/>
            <person name="Heitman J."/>
            <person name="Young S.K."/>
            <person name="Zeng Q."/>
            <person name="Gargeya S."/>
            <person name="Abouelleil A."/>
            <person name="Alvarado L."/>
            <person name="Chapman S.B."/>
            <person name="Gainer-Dewar J."/>
            <person name="Goldberg J."/>
            <person name="Griggs A."/>
            <person name="Gujja S."/>
            <person name="Hansen M."/>
            <person name="Howarth C."/>
            <person name="Imamovic A."/>
            <person name="Larimer J."/>
            <person name="Martinez D."/>
            <person name="Murphy C."/>
            <person name="Pearson M.D."/>
            <person name="Persinoti G."/>
            <person name="Poon T."/>
            <person name="Priest M."/>
            <person name="Roberts A.D."/>
            <person name="Saif S."/>
            <person name="Shea T.D."/>
            <person name="Sykes S.N."/>
            <person name="Wortman J."/>
            <person name="Nusbaum C."/>
            <person name="Birren B."/>
        </authorList>
    </citation>
    <scope>NUCLEOTIDE SEQUENCE [LARGE SCALE GENOMIC DNA]</scope>
    <source>
        <strain evidence="1">CBS 288.86</strain>
    </source>
</reference>
<protein>
    <submittedName>
        <fullName evidence="1">Uncharacterized protein</fullName>
    </submittedName>
</protein>
<dbReference type="AlphaFoldDB" id="A0A022WEK6"/>
<dbReference type="HOGENOM" id="CLU_2639877_0_0_1"/>
<gene>
    <name evidence="1" type="ORF">H103_01136</name>
</gene>
<dbReference type="EMBL" id="KK207718">
    <property type="protein sequence ID" value="EZF56518.1"/>
    <property type="molecule type" value="Genomic_DNA"/>
</dbReference>
<accession>A0A022WEK6</accession>
<organism evidence="1">
    <name type="scientific">Trichophyton rubrum CBS 288.86</name>
    <dbReference type="NCBI Taxonomy" id="1215330"/>
    <lineage>
        <taxon>Eukaryota</taxon>
        <taxon>Fungi</taxon>
        <taxon>Dikarya</taxon>
        <taxon>Ascomycota</taxon>
        <taxon>Pezizomycotina</taxon>
        <taxon>Eurotiomycetes</taxon>
        <taxon>Eurotiomycetidae</taxon>
        <taxon>Onygenales</taxon>
        <taxon>Arthrodermataceae</taxon>
        <taxon>Trichophyton</taxon>
    </lineage>
</organism>
<proteinExistence type="predicted"/>
<evidence type="ECO:0000313" key="1">
    <source>
        <dbReference type="EMBL" id="EZF56518.1"/>
    </source>
</evidence>
<sequence>MPEINISAGRMIDYALVDIVPCTGTQYSYPWPTAHLLDGFAPRAINPQARCRPGFRLYVGRRRDKAERHTNRFVHGT</sequence>
<name>A0A022WEK6_TRIRU</name>